<accession>A0ABU3DIZ2</accession>
<sequence>MSYASDLGGWLAGLSLRELHQEGATFRKAVIAELGGADASALDDTRLAQAVQVWLAAPRAEYDPFPPMPAEEASEMGTDMRLYLEHHTAGGGTPASLSVDEYAGALRMMRRILLGEMGSPEAGTGPVKGLKADFKLGPK</sequence>
<dbReference type="RefSeq" id="WP_311692462.1">
    <property type="nucleotide sequence ID" value="NZ_JAVRHL010000003.1"/>
</dbReference>
<evidence type="ECO:0000313" key="2">
    <source>
        <dbReference type="Proteomes" id="UP001265259"/>
    </source>
</evidence>
<organism evidence="1 2">
    <name type="scientific">Tropicimonas omnivorans</name>
    <dbReference type="NCBI Taxonomy" id="3075590"/>
    <lineage>
        <taxon>Bacteria</taxon>
        <taxon>Pseudomonadati</taxon>
        <taxon>Pseudomonadota</taxon>
        <taxon>Alphaproteobacteria</taxon>
        <taxon>Rhodobacterales</taxon>
        <taxon>Roseobacteraceae</taxon>
        <taxon>Tropicimonas</taxon>
    </lineage>
</organism>
<comment type="caution">
    <text evidence="1">The sequence shown here is derived from an EMBL/GenBank/DDBJ whole genome shotgun (WGS) entry which is preliminary data.</text>
</comment>
<name>A0ABU3DIZ2_9RHOB</name>
<reference evidence="1 2" key="1">
    <citation type="submission" date="2023-09" db="EMBL/GenBank/DDBJ databases">
        <authorList>
            <person name="Rey-Velasco X."/>
        </authorList>
    </citation>
    <scope>NUCLEOTIDE SEQUENCE [LARGE SCALE GENOMIC DNA]</scope>
    <source>
        <strain evidence="1 2">F158</strain>
    </source>
</reference>
<dbReference type="Proteomes" id="UP001265259">
    <property type="component" value="Unassembled WGS sequence"/>
</dbReference>
<proteinExistence type="predicted"/>
<evidence type="ECO:0000313" key="1">
    <source>
        <dbReference type="EMBL" id="MDT0683686.1"/>
    </source>
</evidence>
<dbReference type="EMBL" id="JAVRHL010000003">
    <property type="protein sequence ID" value="MDT0683686.1"/>
    <property type="molecule type" value="Genomic_DNA"/>
</dbReference>
<keyword evidence="2" id="KW-1185">Reference proteome</keyword>
<protein>
    <submittedName>
        <fullName evidence="1">Uncharacterized protein</fullName>
    </submittedName>
</protein>
<gene>
    <name evidence="1" type="ORF">RM543_13415</name>
</gene>